<organism evidence="2 3">
    <name type="scientific">Chironomus riparius</name>
    <dbReference type="NCBI Taxonomy" id="315576"/>
    <lineage>
        <taxon>Eukaryota</taxon>
        <taxon>Metazoa</taxon>
        <taxon>Ecdysozoa</taxon>
        <taxon>Arthropoda</taxon>
        <taxon>Hexapoda</taxon>
        <taxon>Insecta</taxon>
        <taxon>Pterygota</taxon>
        <taxon>Neoptera</taxon>
        <taxon>Endopterygota</taxon>
        <taxon>Diptera</taxon>
        <taxon>Nematocera</taxon>
        <taxon>Chironomoidea</taxon>
        <taxon>Chironomidae</taxon>
        <taxon>Chironominae</taxon>
        <taxon>Chironomus</taxon>
    </lineage>
</organism>
<reference evidence="2" key="2">
    <citation type="submission" date="2022-10" db="EMBL/GenBank/DDBJ databases">
        <authorList>
            <consortium name="ENA_rothamsted_submissions"/>
            <consortium name="culmorum"/>
            <person name="King R."/>
        </authorList>
    </citation>
    <scope>NUCLEOTIDE SEQUENCE</scope>
</reference>
<feature type="chain" id="PRO_5040321836" evidence="1">
    <location>
        <begin position="17"/>
        <end position="158"/>
    </location>
</feature>
<gene>
    <name evidence="2" type="ORF">CHIRRI_LOCUS3160</name>
</gene>
<evidence type="ECO:0000313" key="2">
    <source>
        <dbReference type="EMBL" id="CAH1713815.1"/>
    </source>
</evidence>
<evidence type="ECO:0000313" key="3">
    <source>
        <dbReference type="Proteomes" id="UP001153620"/>
    </source>
</evidence>
<evidence type="ECO:0000256" key="1">
    <source>
        <dbReference type="SAM" id="SignalP"/>
    </source>
</evidence>
<keyword evidence="3" id="KW-1185">Reference proteome</keyword>
<dbReference type="EMBL" id="OU895877">
    <property type="protein sequence ID" value="CAH1713815.1"/>
    <property type="molecule type" value="Genomic_DNA"/>
</dbReference>
<proteinExistence type="predicted"/>
<keyword evidence="1" id="KW-0732">Signal</keyword>
<dbReference type="AlphaFoldDB" id="A0A9P0IS23"/>
<accession>A0A9P0IS23</accession>
<reference evidence="2" key="1">
    <citation type="submission" date="2022-01" db="EMBL/GenBank/DDBJ databases">
        <authorList>
            <person name="King R."/>
        </authorList>
    </citation>
    <scope>NUCLEOTIDE SEQUENCE</scope>
</reference>
<name>A0A9P0IS23_9DIPT</name>
<feature type="signal peptide" evidence="1">
    <location>
        <begin position="1"/>
        <end position="16"/>
    </location>
</feature>
<dbReference type="Proteomes" id="UP001153620">
    <property type="component" value="Chromosome 1"/>
</dbReference>
<sequence length="158" mass="17625">MKSFFIFFLLFVVAHCKKCFLVEDTPKCPKGEVYQLKGPGPFCYPTCCGPRGPPCRMDSFTTGCFCADSNQVKMFPVANNTVADPNNPCVSTCDFTKCEASKCPKANEEWRDCGPTSMCDNQVCRVVNFSIFIDTTSKEEKTGGEGMSIIKTYKNYVY</sequence>
<protein>
    <submittedName>
        <fullName evidence="2">Uncharacterized protein</fullName>
    </submittedName>
</protein>